<dbReference type="GO" id="GO:0008033">
    <property type="term" value="P:tRNA processing"/>
    <property type="evidence" value="ECO:0007669"/>
    <property type="project" value="UniProtKB-KW"/>
</dbReference>
<accession>A0A917JW99</accession>
<reference evidence="6" key="2">
    <citation type="submission" date="2020-09" db="EMBL/GenBank/DDBJ databases">
        <authorList>
            <person name="Sun Q."/>
            <person name="Ohkuma M."/>
        </authorList>
    </citation>
    <scope>NUCLEOTIDE SEQUENCE</scope>
    <source>
        <strain evidence="6">JCM 30804</strain>
    </source>
</reference>
<dbReference type="PANTHER" id="PTHR21392:SF1">
    <property type="entry name" value="TRNA-URIDINE AMINOCARBOXYPROPYLTRANSFERASE"/>
    <property type="match status" value="1"/>
</dbReference>
<name>A0A917JW99_9GAMM</name>
<dbReference type="Pfam" id="PF03942">
    <property type="entry name" value="DTW"/>
    <property type="match status" value="1"/>
</dbReference>
<dbReference type="PANTHER" id="PTHR21392">
    <property type="entry name" value="TRNA-URIDINE AMINOCARBOXYPROPYLTRANSFERASE 2"/>
    <property type="match status" value="1"/>
</dbReference>
<organism evidence="6 7">
    <name type="scientific">Shewanella gelidii</name>
    <dbReference type="NCBI Taxonomy" id="1642821"/>
    <lineage>
        <taxon>Bacteria</taxon>
        <taxon>Pseudomonadati</taxon>
        <taxon>Pseudomonadota</taxon>
        <taxon>Gammaproteobacteria</taxon>
        <taxon>Alteromonadales</taxon>
        <taxon>Shewanellaceae</taxon>
        <taxon>Shewanella</taxon>
    </lineage>
</organism>
<evidence type="ECO:0000256" key="2">
    <source>
        <dbReference type="ARBA" id="ARBA00022679"/>
    </source>
</evidence>
<dbReference type="GO" id="GO:0016432">
    <property type="term" value="F:tRNA-uridine aminocarboxypropyltransferase activity"/>
    <property type="evidence" value="ECO:0007669"/>
    <property type="project" value="UniProtKB-EC"/>
</dbReference>
<dbReference type="EMBL" id="BMPZ01000006">
    <property type="protein sequence ID" value="GGI84894.1"/>
    <property type="molecule type" value="Genomic_DNA"/>
</dbReference>
<dbReference type="InterPro" id="IPR005636">
    <property type="entry name" value="DTW"/>
</dbReference>
<keyword evidence="3" id="KW-0949">S-adenosyl-L-methionine</keyword>
<dbReference type="Proteomes" id="UP000613743">
    <property type="component" value="Unassembled WGS sequence"/>
</dbReference>
<evidence type="ECO:0000256" key="4">
    <source>
        <dbReference type="ARBA" id="ARBA00022694"/>
    </source>
</evidence>
<comment type="caution">
    <text evidence="6">The sequence shown here is derived from an EMBL/GenBank/DDBJ whole genome shotgun (WGS) entry which is preliminary data.</text>
</comment>
<feature type="domain" description="DTW" evidence="5">
    <location>
        <begin position="2"/>
        <end position="177"/>
    </location>
</feature>
<reference evidence="6" key="1">
    <citation type="journal article" date="2014" name="Int. J. Syst. Evol. Microbiol.">
        <title>Complete genome sequence of Corynebacterium casei LMG S-19264T (=DSM 44701T), isolated from a smear-ripened cheese.</title>
        <authorList>
            <consortium name="US DOE Joint Genome Institute (JGI-PGF)"/>
            <person name="Walter F."/>
            <person name="Albersmeier A."/>
            <person name="Kalinowski J."/>
            <person name="Ruckert C."/>
        </authorList>
    </citation>
    <scope>NUCLEOTIDE SEQUENCE</scope>
    <source>
        <strain evidence="6">JCM 30804</strain>
    </source>
</reference>
<keyword evidence="4" id="KW-0819">tRNA processing</keyword>
<evidence type="ECO:0000256" key="1">
    <source>
        <dbReference type="ARBA" id="ARBA00012386"/>
    </source>
</evidence>
<evidence type="ECO:0000256" key="3">
    <source>
        <dbReference type="ARBA" id="ARBA00022691"/>
    </source>
</evidence>
<keyword evidence="2" id="KW-0808">Transferase</keyword>
<evidence type="ECO:0000313" key="7">
    <source>
        <dbReference type="Proteomes" id="UP000613743"/>
    </source>
</evidence>
<sequence length="178" mass="20174">MMTELQRLISMKIILLTHERELTRKTNTGQLALNLFPEICTRLIWSRVEPDNALLALIAKGQAKLLFPSANSAGDVQYLESQRGMAAKEIVDGTLPDWIIILDATWQEAKKMYRQSDYLKNAPTIALKASKASQYTLRRNQLDNGLCTAECVATLLEQNNQHDQAELLMQSLIEHCQF</sequence>
<evidence type="ECO:0000259" key="5">
    <source>
        <dbReference type="SMART" id="SM01144"/>
    </source>
</evidence>
<protein>
    <recommendedName>
        <fullName evidence="1">tRNA-uridine aminocarboxypropyltransferase</fullName>
        <ecNumber evidence="1">2.5.1.25</ecNumber>
    </recommendedName>
</protein>
<dbReference type="SMART" id="SM01144">
    <property type="entry name" value="DTW"/>
    <property type="match status" value="1"/>
</dbReference>
<proteinExistence type="predicted"/>
<dbReference type="AlphaFoldDB" id="A0A917JW99"/>
<evidence type="ECO:0000313" key="6">
    <source>
        <dbReference type="EMBL" id="GGI84894.1"/>
    </source>
</evidence>
<dbReference type="InterPro" id="IPR039262">
    <property type="entry name" value="DTWD2/TAPT"/>
</dbReference>
<gene>
    <name evidence="6" type="ORF">GCM10009332_22800</name>
</gene>
<keyword evidence="7" id="KW-1185">Reference proteome</keyword>
<dbReference type="EC" id="2.5.1.25" evidence="1"/>